<accession>A0AAW1Q3J9</accession>
<dbReference type="EMBL" id="JALJOR010000006">
    <property type="protein sequence ID" value="KAK9815377.1"/>
    <property type="molecule type" value="Genomic_DNA"/>
</dbReference>
<dbReference type="AlphaFoldDB" id="A0AAW1Q3J9"/>
<dbReference type="SUPFAM" id="SSF55347">
    <property type="entry name" value="Glyceraldehyde-3-phosphate dehydrogenase-like, C-terminal domain"/>
    <property type="match status" value="1"/>
</dbReference>
<comment type="similarity">
    <text evidence="1">Belongs to the Gfo/Idh/MocA family.</text>
</comment>
<dbReference type="PANTHER" id="PTHR46368">
    <property type="match status" value="1"/>
</dbReference>
<protein>
    <recommendedName>
        <fullName evidence="6">Gfo/Idh/MocA-like oxidoreductase N-terminal domain-containing protein</fullName>
    </recommendedName>
</protein>
<proteinExistence type="inferred from homology"/>
<dbReference type="Pfam" id="PF01408">
    <property type="entry name" value="GFO_IDH_MocA"/>
    <property type="match status" value="1"/>
</dbReference>
<comment type="caution">
    <text evidence="4">The sequence shown here is derived from an EMBL/GenBank/DDBJ whole genome shotgun (WGS) entry which is preliminary data.</text>
</comment>
<dbReference type="Gene3D" id="3.40.50.720">
    <property type="entry name" value="NAD(P)-binding Rossmann-like Domain"/>
    <property type="match status" value="1"/>
</dbReference>
<dbReference type="InterPro" id="IPR036291">
    <property type="entry name" value="NAD(P)-bd_dom_sf"/>
</dbReference>
<evidence type="ECO:0000313" key="5">
    <source>
        <dbReference type="Proteomes" id="UP001489004"/>
    </source>
</evidence>
<evidence type="ECO:0000259" key="3">
    <source>
        <dbReference type="Pfam" id="PF22725"/>
    </source>
</evidence>
<organism evidence="4 5">
    <name type="scientific">[Myrmecia] bisecta</name>
    <dbReference type="NCBI Taxonomy" id="41462"/>
    <lineage>
        <taxon>Eukaryota</taxon>
        <taxon>Viridiplantae</taxon>
        <taxon>Chlorophyta</taxon>
        <taxon>core chlorophytes</taxon>
        <taxon>Trebouxiophyceae</taxon>
        <taxon>Trebouxiales</taxon>
        <taxon>Trebouxiaceae</taxon>
        <taxon>Myrmecia</taxon>
    </lineage>
</organism>
<dbReference type="PANTHER" id="PTHR46368:SF4">
    <property type="entry name" value="OS10G0403700 PROTEIN"/>
    <property type="match status" value="1"/>
</dbReference>
<evidence type="ECO:0000256" key="1">
    <source>
        <dbReference type="ARBA" id="ARBA00010928"/>
    </source>
</evidence>
<evidence type="ECO:0000259" key="2">
    <source>
        <dbReference type="Pfam" id="PF01408"/>
    </source>
</evidence>
<reference evidence="4 5" key="1">
    <citation type="journal article" date="2024" name="Nat. Commun.">
        <title>Phylogenomics reveals the evolutionary origins of lichenization in chlorophyte algae.</title>
        <authorList>
            <person name="Puginier C."/>
            <person name="Libourel C."/>
            <person name="Otte J."/>
            <person name="Skaloud P."/>
            <person name="Haon M."/>
            <person name="Grisel S."/>
            <person name="Petersen M."/>
            <person name="Berrin J.G."/>
            <person name="Delaux P.M."/>
            <person name="Dal Grande F."/>
            <person name="Keller J."/>
        </authorList>
    </citation>
    <scope>NUCLEOTIDE SEQUENCE [LARGE SCALE GENOMIC DNA]</scope>
    <source>
        <strain evidence="4 5">SAG 2043</strain>
    </source>
</reference>
<feature type="domain" description="Gfo/Idh/MocA-like oxidoreductase N-terminal" evidence="2">
    <location>
        <begin position="11"/>
        <end position="131"/>
    </location>
</feature>
<dbReference type="Pfam" id="PF22725">
    <property type="entry name" value="GFO_IDH_MocA_C3"/>
    <property type="match status" value="1"/>
</dbReference>
<sequence>MASKMASHAPVRIGILGAANIAKKNARGILKAEGGIEVGAVGSRTLEKAQAFIESTGTGATAKAYGSYQAVLDDSNIDAVYLPLPTSMHVEWVRKAAAAGKHILLEKPLAQTTEELREIVDACSRAGVQLMDGTMWMHNPRAAKMRQVLDDPNAMGLLKNILSGFYFMASEEFSANDIRTKKDLDSLGCLGDLGWYNVRFILWAYNYDRPASVTAHPAPAYNQNEVLIHVGATLIWKDGRRACFECGFDRAFTQLVEVGGTRGLLQLDDFVIPHSEDKASFMTSHGTGLADLDTRVVGQQQDVTVVLPRPQETLMWEAFADCVRTVKAGGKPNQHWVDIAAQTQEVLCAIADSVATSGKTITL</sequence>
<dbReference type="GO" id="GO:0000166">
    <property type="term" value="F:nucleotide binding"/>
    <property type="evidence" value="ECO:0007669"/>
    <property type="project" value="InterPro"/>
</dbReference>
<keyword evidence="5" id="KW-1185">Reference proteome</keyword>
<name>A0AAW1Q3J9_9CHLO</name>
<evidence type="ECO:0000313" key="4">
    <source>
        <dbReference type="EMBL" id="KAK9815377.1"/>
    </source>
</evidence>
<dbReference type="Proteomes" id="UP001489004">
    <property type="component" value="Unassembled WGS sequence"/>
</dbReference>
<dbReference type="SUPFAM" id="SSF51735">
    <property type="entry name" value="NAD(P)-binding Rossmann-fold domains"/>
    <property type="match status" value="1"/>
</dbReference>
<dbReference type="InterPro" id="IPR055170">
    <property type="entry name" value="GFO_IDH_MocA-like_dom"/>
</dbReference>
<gene>
    <name evidence="4" type="ORF">WJX72_002475</name>
</gene>
<evidence type="ECO:0008006" key="6">
    <source>
        <dbReference type="Google" id="ProtNLM"/>
    </source>
</evidence>
<feature type="domain" description="GFO/IDH/MocA-like oxidoreductase" evidence="3">
    <location>
        <begin position="145"/>
        <end position="265"/>
    </location>
</feature>
<dbReference type="InterPro" id="IPR000683">
    <property type="entry name" value="Gfo/Idh/MocA-like_OxRdtase_N"/>
</dbReference>
<dbReference type="Gene3D" id="3.30.360.10">
    <property type="entry name" value="Dihydrodipicolinate Reductase, domain 2"/>
    <property type="match status" value="1"/>
</dbReference>